<dbReference type="AlphaFoldDB" id="A0AAN0JE49"/>
<dbReference type="RefSeq" id="XP_019855027.1">
    <property type="nucleotide sequence ID" value="XM_019999468.1"/>
</dbReference>
<dbReference type="InterPro" id="IPR053836">
    <property type="entry name" value="Arc1-like_N"/>
</dbReference>
<dbReference type="GO" id="GO:0017101">
    <property type="term" value="C:aminoacyl-tRNA synthetase multienzyme complex"/>
    <property type="evidence" value="ECO:0007669"/>
    <property type="project" value="InterPro"/>
</dbReference>
<dbReference type="Pfam" id="PF21972">
    <property type="entry name" value="Arc1p_N_like"/>
    <property type="match status" value="1"/>
</dbReference>
<protein>
    <recommendedName>
        <fullName evidence="1">Nuclear-export cofactor Arc1-like N-terminal domain-containing protein</fullName>
    </recommendedName>
</protein>
<organism evidence="2 3">
    <name type="scientific">Amphimedon queenslandica</name>
    <name type="common">Sponge</name>
    <dbReference type="NCBI Taxonomy" id="400682"/>
    <lineage>
        <taxon>Eukaryota</taxon>
        <taxon>Metazoa</taxon>
        <taxon>Porifera</taxon>
        <taxon>Demospongiae</taxon>
        <taxon>Heteroscleromorpha</taxon>
        <taxon>Haplosclerida</taxon>
        <taxon>Niphatidae</taxon>
        <taxon>Amphimedon</taxon>
    </lineage>
</organism>
<evidence type="ECO:0000259" key="1">
    <source>
        <dbReference type="Pfam" id="PF21972"/>
    </source>
</evidence>
<feature type="domain" description="Nuclear-export cofactor Arc1-like N-terminal" evidence="1">
    <location>
        <begin position="87"/>
        <end position="144"/>
    </location>
</feature>
<keyword evidence="3" id="KW-1185">Reference proteome</keyword>
<dbReference type="GO" id="GO:0005634">
    <property type="term" value="C:nucleus"/>
    <property type="evidence" value="ECO:0007669"/>
    <property type="project" value="TreeGrafter"/>
</dbReference>
<proteinExistence type="predicted"/>
<dbReference type="EnsemblMetazoa" id="XM_019999468.1">
    <property type="protein sequence ID" value="XP_019855027.1"/>
    <property type="gene ID" value="LOC109583933"/>
</dbReference>
<dbReference type="Gene3D" id="1.20.1050.10">
    <property type="match status" value="1"/>
</dbReference>
<dbReference type="PANTHER" id="PTHR44490">
    <property type="entry name" value="EUKARYOTIC TRANSLATION ELONGATION FACTOR 1 EPSILON-1"/>
    <property type="match status" value="1"/>
</dbReference>
<dbReference type="KEGG" id="aqu:109583933"/>
<evidence type="ECO:0000313" key="3">
    <source>
        <dbReference type="Proteomes" id="UP000007879"/>
    </source>
</evidence>
<reference evidence="2" key="2">
    <citation type="submission" date="2024-06" db="UniProtKB">
        <authorList>
            <consortium name="EnsemblMetazoa"/>
        </authorList>
    </citation>
    <scope>IDENTIFICATION</scope>
</reference>
<dbReference type="Proteomes" id="UP000007879">
    <property type="component" value="Unassembled WGS sequence"/>
</dbReference>
<accession>A0AAN0JE49</accession>
<dbReference type="GO" id="GO:0005737">
    <property type="term" value="C:cytoplasm"/>
    <property type="evidence" value="ECO:0007669"/>
    <property type="project" value="TreeGrafter"/>
</dbReference>
<evidence type="ECO:0000313" key="2">
    <source>
        <dbReference type="EnsemblMetazoa" id="XP_019855027.1"/>
    </source>
</evidence>
<dbReference type="PANTHER" id="PTHR44490:SF1">
    <property type="entry name" value="EUKARYOTIC TRANSLATION ELONGATION FACTOR 1 EPSILON-1"/>
    <property type="match status" value="1"/>
</dbReference>
<dbReference type="InterPro" id="IPR042450">
    <property type="entry name" value="EEF1E1"/>
</dbReference>
<sequence length="163" mass="19120">MATEDVWEVEHLSEFLERESPTEEIGYGKCSLLSVTWYMTQTSPHSSLCGSTLEDETEIRHWIMFYLTRIRGVLPWQPLPREQLFGALKELNSHLSKRLYVSGSGFSLSDILLFYGLHKILINMSYSEKMSLVHICRWFDQIQHYPKLKPFSWLWVSCPKTSL</sequence>
<dbReference type="SUPFAM" id="SSF47616">
    <property type="entry name" value="GST C-terminal domain-like"/>
    <property type="match status" value="1"/>
</dbReference>
<dbReference type="InterPro" id="IPR036282">
    <property type="entry name" value="Glutathione-S-Trfase_C_sf"/>
</dbReference>
<name>A0AAN0JE49_AMPQE</name>
<dbReference type="GeneID" id="109583933"/>
<reference evidence="3" key="1">
    <citation type="journal article" date="2010" name="Nature">
        <title>The Amphimedon queenslandica genome and the evolution of animal complexity.</title>
        <authorList>
            <person name="Srivastava M."/>
            <person name="Simakov O."/>
            <person name="Chapman J."/>
            <person name="Fahey B."/>
            <person name="Gauthier M.E."/>
            <person name="Mitros T."/>
            <person name="Richards G.S."/>
            <person name="Conaco C."/>
            <person name="Dacre M."/>
            <person name="Hellsten U."/>
            <person name="Larroux C."/>
            <person name="Putnam N.H."/>
            <person name="Stanke M."/>
            <person name="Adamska M."/>
            <person name="Darling A."/>
            <person name="Degnan S.M."/>
            <person name="Oakley T.H."/>
            <person name="Plachetzki D.C."/>
            <person name="Zhai Y."/>
            <person name="Adamski M."/>
            <person name="Calcino A."/>
            <person name="Cummins S.F."/>
            <person name="Goodstein D.M."/>
            <person name="Harris C."/>
            <person name="Jackson D.J."/>
            <person name="Leys S.P."/>
            <person name="Shu S."/>
            <person name="Woodcroft B.J."/>
            <person name="Vervoort M."/>
            <person name="Kosik K.S."/>
            <person name="Manning G."/>
            <person name="Degnan B.M."/>
            <person name="Rokhsar D.S."/>
        </authorList>
    </citation>
    <scope>NUCLEOTIDE SEQUENCE [LARGE SCALE GENOMIC DNA]</scope>
</reference>